<feature type="domain" description="Sigma-54 factor interaction" evidence="7">
    <location>
        <begin position="140"/>
        <end position="369"/>
    </location>
</feature>
<dbReference type="InterPro" id="IPR027417">
    <property type="entry name" value="P-loop_NTPase"/>
</dbReference>
<evidence type="ECO:0000259" key="7">
    <source>
        <dbReference type="PROSITE" id="PS50045"/>
    </source>
</evidence>
<dbReference type="Gene3D" id="1.10.8.60">
    <property type="match status" value="1"/>
</dbReference>
<dbReference type="PROSITE" id="PS00675">
    <property type="entry name" value="SIGMA54_INTERACT_1"/>
    <property type="match status" value="1"/>
</dbReference>
<keyword evidence="6" id="KW-0597">Phosphoprotein</keyword>
<proteinExistence type="predicted"/>
<dbReference type="InterPro" id="IPR025662">
    <property type="entry name" value="Sigma_54_int_dom_ATP-bd_1"/>
</dbReference>
<dbReference type="PANTHER" id="PTHR32071:SF117">
    <property type="entry name" value="PTS-DEPENDENT DIHYDROXYACETONE KINASE OPERON REGULATORY PROTEIN-RELATED"/>
    <property type="match status" value="1"/>
</dbReference>
<evidence type="ECO:0000313" key="10">
    <source>
        <dbReference type="Proteomes" id="UP000242733"/>
    </source>
</evidence>
<reference evidence="9 10" key="1">
    <citation type="submission" date="2017-10" db="EMBL/GenBank/DDBJ databases">
        <title>Novel microbial diversity and functional potential in the marine mammal oral microbiome.</title>
        <authorList>
            <person name="Dudek N.K."/>
            <person name="Sun C.L."/>
            <person name="Burstein D."/>
            <person name="Kantor R.S."/>
            <person name="Aliaga Goltsman D.S."/>
            <person name="Bik E.M."/>
            <person name="Thomas B.C."/>
            <person name="Banfield J.F."/>
            <person name="Relman D.A."/>
        </authorList>
    </citation>
    <scope>NUCLEOTIDE SEQUENCE [LARGE SCALE GENOMIC DNA]</scope>
    <source>
        <strain evidence="9">DOLJORAL78_49_30</strain>
    </source>
</reference>
<dbReference type="Gene3D" id="3.40.50.300">
    <property type="entry name" value="P-loop containing nucleotide triphosphate hydrolases"/>
    <property type="match status" value="1"/>
</dbReference>
<feature type="domain" description="Response regulatory" evidence="8">
    <location>
        <begin position="3"/>
        <end position="113"/>
    </location>
</feature>
<sequence>MSRILIVEDETIIRSALRRLLEKNNFQVDDAASVDEATSRFNLVEFNLIISDLRLPGAPGTDLIKLAKSVPVLIMTSYASLRSAVDAMKLGAVDYIAKPFDHEEMITSVQTILSSAHSEQPLAQPSPSAVDYRISTDNAIFGSCAPMQELFKRIDKVARTSATVLIQGESGTGKELVAKAIHAQSDRAKTPMISVNCAAIPESLIESELFGHEKGAFTGASSARSGLLEAADGGTLFLDEIGELPLEAQARLLRFLQEGEIRRVGSIQSRKVDVRLIAATHRNLRELAKHNEFREDLYYRLYVMELRIPPLRERGNDILEIADKMLAQVCQRMQINDLSFAAETRSTMLSYNWPGNVRELENAIERAAILAETTLITPDLLGLDIPKSSLDELETRFAAMNSEPSQPLSKERQVNLSLDDYFQRFVLENQDQLSETELAKKLGVSRKCLWERRQKLGIPRKLKK</sequence>
<gene>
    <name evidence="9" type="ORF">CSA61_01165</name>
</gene>
<dbReference type="SMART" id="SM00448">
    <property type="entry name" value="REC"/>
    <property type="match status" value="1"/>
</dbReference>
<dbReference type="Pfam" id="PF25601">
    <property type="entry name" value="AAA_lid_14"/>
    <property type="match status" value="1"/>
</dbReference>
<dbReference type="Pfam" id="PF00158">
    <property type="entry name" value="Sigma54_activat"/>
    <property type="match status" value="1"/>
</dbReference>
<evidence type="ECO:0000256" key="3">
    <source>
        <dbReference type="ARBA" id="ARBA00023015"/>
    </source>
</evidence>
<dbReference type="InterPro" id="IPR025943">
    <property type="entry name" value="Sigma_54_int_dom_ATP-bd_2"/>
</dbReference>
<dbReference type="SUPFAM" id="SSF52172">
    <property type="entry name" value="CheY-like"/>
    <property type="match status" value="1"/>
</dbReference>
<keyword evidence="3" id="KW-0805">Transcription regulation</keyword>
<dbReference type="PROSITE" id="PS00688">
    <property type="entry name" value="SIGMA54_INTERACT_3"/>
    <property type="match status" value="1"/>
</dbReference>
<dbReference type="Gene3D" id="3.40.50.2300">
    <property type="match status" value="1"/>
</dbReference>
<dbReference type="EMBL" id="PDSG01000004">
    <property type="protein sequence ID" value="PIE20795.1"/>
    <property type="molecule type" value="Genomic_DNA"/>
</dbReference>
<keyword evidence="4" id="KW-0238">DNA-binding</keyword>
<keyword evidence="5" id="KW-0804">Transcription</keyword>
<keyword evidence="1" id="KW-0547">Nucleotide-binding</keyword>
<evidence type="ECO:0000256" key="2">
    <source>
        <dbReference type="ARBA" id="ARBA00022840"/>
    </source>
</evidence>
<dbReference type="GO" id="GO:0005524">
    <property type="term" value="F:ATP binding"/>
    <property type="evidence" value="ECO:0007669"/>
    <property type="project" value="UniProtKB-KW"/>
</dbReference>
<dbReference type="SMART" id="SM00382">
    <property type="entry name" value="AAA"/>
    <property type="match status" value="1"/>
</dbReference>
<dbReference type="InterPro" id="IPR002078">
    <property type="entry name" value="Sigma_54_int"/>
</dbReference>
<dbReference type="AlphaFoldDB" id="A0A2G6JBI4"/>
<dbReference type="PROSITE" id="PS50045">
    <property type="entry name" value="SIGMA54_INTERACT_4"/>
    <property type="match status" value="1"/>
</dbReference>
<dbReference type="GO" id="GO:0003677">
    <property type="term" value="F:DNA binding"/>
    <property type="evidence" value="ECO:0007669"/>
    <property type="project" value="UniProtKB-KW"/>
</dbReference>
<evidence type="ECO:0000313" key="9">
    <source>
        <dbReference type="EMBL" id="PIE20795.1"/>
    </source>
</evidence>
<dbReference type="InterPro" id="IPR011006">
    <property type="entry name" value="CheY-like_superfamily"/>
</dbReference>
<dbReference type="Pfam" id="PF00072">
    <property type="entry name" value="Response_reg"/>
    <property type="match status" value="1"/>
</dbReference>
<dbReference type="SUPFAM" id="SSF52540">
    <property type="entry name" value="P-loop containing nucleoside triphosphate hydrolases"/>
    <property type="match status" value="1"/>
</dbReference>
<protein>
    <submittedName>
        <fullName evidence="9">Response regulator</fullName>
    </submittedName>
</protein>
<name>A0A2G6JBI4_NEPCE</name>
<keyword evidence="2" id="KW-0067">ATP-binding</keyword>
<evidence type="ECO:0000256" key="1">
    <source>
        <dbReference type="ARBA" id="ARBA00022741"/>
    </source>
</evidence>
<dbReference type="Proteomes" id="UP000242733">
    <property type="component" value="Unassembled WGS sequence"/>
</dbReference>
<comment type="caution">
    <text evidence="9">The sequence shown here is derived from an EMBL/GenBank/DDBJ whole genome shotgun (WGS) entry which is preliminary data.</text>
</comment>
<dbReference type="PROSITE" id="PS00676">
    <property type="entry name" value="SIGMA54_INTERACT_2"/>
    <property type="match status" value="1"/>
</dbReference>
<dbReference type="InterPro" id="IPR003593">
    <property type="entry name" value="AAA+_ATPase"/>
</dbReference>
<evidence type="ECO:0000256" key="6">
    <source>
        <dbReference type="PROSITE-ProRule" id="PRU00169"/>
    </source>
</evidence>
<dbReference type="InterPro" id="IPR025944">
    <property type="entry name" value="Sigma_54_int_dom_CS"/>
</dbReference>
<evidence type="ECO:0000256" key="4">
    <source>
        <dbReference type="ARBA" id="ARBA00023125"/>
    </source>
</evidence>
<feature type="modified residue" description="4-aspartylphosphate" evidence="6">
    <location>
        <position position="52"/>
    </location>
</feature>
<evidence type="ECO:0000259" key="8">
    <source>
        <dbReference type="PROSITE" id="PS50110"/>
    </source>
</evidence>
<accession>A0A2G6JBI4</accession>
<dbReference type="FunFam" id="3.40.50.300:FF:000006">
    <property type="entry name" value="DNA-binding transcriptional regulator NtrC"/>
    <property type="match status" value="1"/>
</dbReference>
<organism evidence="9 10">
    <name type="scientific">Neptuniibacter caesariensis</name>
    <dbReference type="NCBI Taxonomy" id="207954"/>
    <lineage>
        <taxon>Bacteria</taxon>
        <taxon>Pseudomonadati</taxon>
        <taxon>Pseudomonadota</taxon>
        <taxon>Gammaproteobacteria</taxon>
        <taxon>Oceanospirillales</taxon>
        <taxon>Oceanospirillaceae</taxon>
        <taxon>Neptuniibacter</taxon>
    </lineage>
</organism>
<dbReference type="CDD" id="cd00009">
    <property type="entry name" value="AAA"/>
    <property type="match status" value="1"/>
</dbReference>
<dbReference type="InterPro" id="IPR058031">
    <property type="entry name" value="AAA_lid_NorR"/>
</dbReference>
<dbReference type="InterPro" id="IPR001789">
    <property type="entry name" value="Sig_transdc_resp-reg_receiver"/>
</dbReference>
<dbReference type="GO" id="GO:0006355">
    <property type="term" value="P:regulation of DNA-templated transcription"/>
    <property type="evidence" value="ECO:0007669"/>
    <property type="project" value="InterPro"/>
</dbReference>
<dbReference type="PROSITE" id="PS50110">
    <property type="entry name" value="RESPONSE_REGULATORY"/>
    <property type="match status" value="1"/>
</dbReference>
<dbReference type="CDD" id="cd00156">
    <property type="entry name" value="REC"/>
    <property type="match status" value="1"/>
</dbReference>
<dbReference type="PANTHER" id="PTHR32071">
    <property type="entry name" value="TRANSCRIPTIONAL REGULATORY PROTEIN"/>
    <property type="match status" value="1"/>
</dbReference>
<dbReference type="GO" id="GO:0000160">
    <property type="term" value="P:phosphorelay signal transduction system"/>
    <property type="evidence" value="ECO:0007669"/>
    <property type="project" value="InterPro"/>
</dbReference>
<evidence type="ECO:0000256" key="5">
    <source>
        <dbReference type="ARBA" id="ARBA00023163"/>
    </source>
</evidence>